<reference evidence="2 3" key="1">
    <citation type="submission" date="2013-11" db="EMBL/GenBank/DDBJ databases">
        <title>Single cell genomics of uncultured Tannerella BU063 (oral taxon 286).</title>
        <authorList>
            <person name="Beall C.J."/>
            <person name="Campbell A.G."/>
            <person name="Griffen A.L."/>
            <person name="Podar M."/>
            <person name="Leys E.J."/>
        </authorList>
    </citation>
    <scope>NUCLEOTIDE SEQUENCE [LARGE SCALE GENOMIC DNA]</scope>
    <source>
        <strain evidence="2">Cell 8/11</strain>
    </source>
</reference>
<evidence type="ECO:0000256" key="1">
    <source>
        <dbReference type="SAM" id="MobiDB-lite"/>
    </source>
</evidence>
<evidence type="ECO:0000313" key="3">
    <source>
        <dbReference type="Proteomes" id="UP000034980"/>
    </source>
</evidence>
<evidence type="ECO:0008006" key="4">
    <source>
        <dbReference type="Google" id="ProtNLM"/>
    </source>
</evidence>
<dbReference type="Proteomes" id="UP000034980">
    <property type="component" value="Unassembled WGS sequence"/>
</dbReference>
<dbReference type="AlphaFoldDB" id="W2D3C3"/>
<accession>W2D3C3</accession>
<gene>
    <name evidence="2" type="ORF">T235_04585</name>
</gene>
<dbReference type="EMBL" id="AYYF01000834">
    <property type="protein sequence ID" value="ETK13177.1"/>
    <property type="molecule type" value="Genomic_DNA"/>
</dbReference>
<organism evidence="2 3">
    <name type="scientific">Tannerella sp. oral taxon BU063 isolate Cell 8/11</name>
    <dbReference type="NCBI Taxonomy" id="1411915"/>
    <lineage>
        <taxon>Bacteria</taxon>
        <taxon>Pseudomonadati</taxon>
        <taxon>Bacteroidota</taxon>
        <taxon>Bacteroidia</taxon>
        <taxon>Bacteroidales</taxon>
        <taxon>Tannerellaceae</taxon>
        <taxon>Tannerella</taxon>
    </lineage>
</organism>
<comment type="caution">
    <text evidence="2">The sequence shown here is derived from an EMBL/GenBank/DDBJ whole genome shotgun (WGS) entry which is preliminary data.</text>
</comment>
<proteinExistence type="predicted"/>
<evidence type="ECO:0000313" key="2">
    <source>
        <dbReference type="EMBL" id="ETK13177.1"/>
    </source>
</evidence>
<dbReference type="InterPro" id="IPR006522">
    <property type="entry name" value="Phage_virion_morphogenesis"/>
</dbReference>
<protein>
    <recommendedName>
        <fullName evidence="4">Virion morphogenesis protein</fullName>
    </recommendedName>
</protein>
<name>W2D3C3_9BACT</name>
<feature type="region of interest" description="Disordered" evidence="1">
    <location>
        <begin position="59"/>
        <end position="79"/>
    </location>
</feature>
<dbReference type="PATRIC" id="fig|1411915.3.peg.240"/>
<dbReference type="Pfam" id="PF05069">
    <property type="entry name" value="Phage_tail_S"/>
    <property type="match status" value="1"/>
</dbReference>
<sequence>MTDKQFFHKLAAVRGDIDKLVSDKWPRKAGVMAVNLFNENFRKGGFLNKVRVAWRRTKRQNNPRMTKAGKTTAASSYGPLLSSRRHLSRSNEKIVSNGQVTIVNKVPYAAVHNDGGRAGRGHKTEIPKRTFIGPSETLNKQIKDMIVEDLDKLLKK</sequence>